<evidence type="ECO:0000256" key="6">
    <source>
        <dbReference type="ARBA" id="ARBA00022989"/>
    </source>
</evidence>
<keyword evidence="4 13" id="KW-0812">Transmembrane</keyword>
<feature type="transmembrane region" description="Helical" evidence="13">
    <location>
        <begin position="102"/>
        <end position="121"/>
    </location>
</feature>
<keyword evidence="6 13" id="KW-1133">Transmembrane helix</keyword>
<evidence type="ECO:0000256" key="3">
    <source>
        <dbReference type="ARBA" id="ARBA00022606"/>
    </source>
</evidence>
<evidence type="ECO:0000313" key="15">
    <source>
        <dbReference type="Ensembl" id="ENSNMLP00000023018.1"/>
    </source>
</evidence>
<evidence type="ECO:0000256" key="4">
    <source>
        <dbReference type="ARBA" id="ARBA00022692"/>
    </source>
</evidence>
<feature type="transmembrane region" description="Helical" evidence="13">
    <location>
        <begin position="271"/>
        <end position="290"/>
    </location>
</feature>
<evidence type="ECO:0000256" key="7">
    <source>
        <dbReference type="ARBA" id="ARBA00023040"/>
    </source>
</evidence>
<dbReference type="InterPro" id="IPR000276">
    <property type="entry name" value="GPCR_Rhodpsn"/>
</dbReference>
<accession>A0A8C6WPS7</accession>
<keyword evidence="9" id="KW-1015">Disulfide bond</keyword>
<proteinExistence type="predicted"/>
<dbReference type="FunFam" id="1.20.1070.10:FF:000024">
    <property type="entry name" value="Olfactory receptor"/>
    <property type="match status" value="1"/>
</dbReference>
<dbReference type="PRINTS" id="PR00237">
    <property type="entry name" value="GPCRRHODOPSN"/>
</dbReference>
<dbReference type="GO" id="GO:0005549">
    <property type="term" value="F:odorant binding"/>
    <property type="evidence" value="ECO:0007669"/>
    <property type="project" value="TreeGrafter"/>
</dbReference>
<comment type="subcellular location">
    <subcellularLocation>
        <location evidence="1">Cell membrane</location>
        <topology evidence="1">Multi-pass membrane protein</topology>
    </subcellularLocation>
</comment>
<dbReference type="AlphaFoldDB" id="A0A8C6WPS7"/>
<dbReference type="InterPro" id="IPR017452">
    <property type="entry name" value="GPCR_Rhodpsn_7TM"/>
</dbReference>
<keyword evidence="16" id="KW-1185">Reference proteome</keyword>
<reference evidence="15" key="2">
    <citation type="submission" date="2025-09" db="UniProtKB">
        <authorList>
            <consortium name="Ensembl"/>
        </authorList>
    </citation>
    <scope>IDENTIFICATION</scope>
</reference>
<dbReference type="Proteomes" id="UP000694523">
    <property type="component" value="Unplaced"/>
</dbReference>
<dbReference type="Gene3D" id="1.20.1070.10">
    <property type="entry name" value="Rhodopsin 7-helix transmembrane proteins"/>
    <property type="match status" value="1"/>
</dbReference>
<evidence type="ECO:0000256" key="12">
    <source>
        <dbReference type="ARBA" id="ARBA00023224"/>
    </source>
</evidence>
<dbReference type="PRINTS" id="PR00245">
    <property type="entry name" value="OLFACTORYR"/>
</dbReference>
<evidence type="ECO:0000256" key="1">
    <source>
        <dbReference type="ARBA" id="ARBA00004651"/>
    </source>
</evidence>
<dbReference type="PROSITE" id="PS50262">
    <property type="entry name" value="G_PROTEIN_RECEP_F1_2"/>
    <property type="match status" value="1"/>
</dbReference>
<keyword evidence="10" id="KW-0675">Receptor</keyword>
<protein>
    <submittedName>
        <fullName evidence="15">Odorant receptor, family F, subfamily 115, member 15</fullName>
    </submittedName>
</protein>
<dbReference type="InterPro" id="IPR000725">
    <property type="entry name" value="Olfact_rcpt"/>
</dbReference>
<evidence type="ECO:0000256" key="13">
    <source>
        <dbReference type="SAM" id="Phobius"/>
    </source>
</evidence>
<evidence type="ECO:0000313" key="16">
    <source>
        <dbReference type="Proteomes" id="UP000694523"/>
    </source>
</evidence>
<feature type="transmembrane region" description="Helical" evidence="13">
    <location>
        <begin position="204"/>
        <end position="226"/>
    </location>
</feature>
<dbReference type="Ensembl" id="ENSNMLT00000025768.1">
    <property type="protein sequence ID" value="ENSNMLP00000023018.1"/>
    <property type="gene ID" value="ENSNMLG00000014834.1"/>
</dbReference>
<evidence type="ECO:0000259" key="14">
    <source>
        <dbReference type="PROSITE" id="PS50262"/>
    </source>
</evidence>
<feature type="transmembrane region" description="Helical" evidence="13">
    <location>
        <begin position="238"/>
        <end position="259"/>
    </location>
</feature>
<sequence>MENHTLNSPMLLVEGFSLSSCLSLGVWAFIFLSFLFIMVANGLVVSAVIADRRLHQPMYLLFCNLAINDIVANTNILPWVLLDMLRPPSERVITYPECVYQAFTAHLLATGVSAILMVMAFDRYVAICHPLRYSQIMTHRTLARLIVSAWTVTLVLVSVLLGLTIRLSRCRLLVVGLYCSNAALFGLSCESVVVNNIYGLTFTVVLYVSSVGSMVLTYGSITIVCLRSHTLNRKALQTCSSHLLVYLLSLFSGLVTIISTRFPQARQERHLASLMYFIIPASLNPLIYGLPSKEIRNFVFSVFSRALPTQTYSLITALHF</sequence>
<feature type="transmembrane region" description="Helical" evidence="13">
    <location>
        <begin position="142"/>
        <end position="165"/>
    </location>
</feature>
<keyword evidence="3" id="KW-0716">Sensory transduction</keyword>
<keyword evidence="11" id="KW-0325">Glycoprotein</keyword>
<feature type="domain" description="G-protein coupled receptors family 1 profile" evidence="14">
    <location>
        <begin position="40"/>
        <end position="288"/>
    </location>
</feature>
<keyword evidence="12" id="KW-0807">Transducer</keyword>
<keyword evidence="7" id="KW-0297">G-protein coupled receptor</keyword>
<feature type="transmembrane region" description="Helical" evidence="13">
    <location>
        <begin position="26"/>
        <end position="49"/>
    </location>
</feature>
<name>A0A8C6WPS7_9GOBI</name>
<dbReference type="SUPFAM" id="SSF81321">
    <property type="entry name" value="Family A G protein-coupled receptor-like"/>
    <property type="match status" value="1"/>
</dbReference>
<dbReference type="GO" id="GO:0004930">
    <property type="term" value="F:G protein-coupled receptor activity"/>
    <property type="evidence" value="ECO:0007669"/>
    <property type="project" value="UniProtKB-KW"/>
</dbReference>
<organism evidence="15 16">
    <name type="scientific">Neogobius melanostomus</name>
    <name type="common">round goby</name>
    <dbReference type="NCBI Taxonomy" id="47308"/>
    <lineage>
        <taxon>Eukaryota</taxon>
        <taxon>Metazoa</taxon>
        <taxon>Chordata</taxon>
        <taxon>Craniata</taxon>
        <taxon>Vertebrata</taxon>
        <taxon>Euteleostomi</taxon>
        <taxon>Actinopterygii</taxon>
        <taxon>Neopterygii</taxon>
        <taxon>Teleostei</taxon>
        <taxon>Neoteleostei</taxon>
        <taxon>Acanthomorphata</taxon>
        <taxon>Gobiaria</taxon>
        <taxon>Gobiiformes</taxon>
        <taxon>Gobioidei</taxon>
        <taxon>Gobiidae</taxon>
        <taxon>Benthophilinae</taxon>
        <taxon>Neogobiini</taxon>
        <taxon>Neogobius</taxon>
    </lineage>
</organism>
<evidence type="ECO:0000256" key="11">
    <source>
        <dbReference type="ARBA" id="ARBA00023180"/>
    </source>
</evidence>
<evidence type="ECO:0000256" key="9">
    <source>
        <dbReference type="ARBA" id="ARBA00023157"/>
    </source>
</evidence>
<evidence type="ECO:0000256" key="8">
    <source>
        <dbReference type="ARBA" id="ARBA00023136"/>
    </source>
</evidence>
<dbReference type="InterPro" id="IPR052921">
    <property type="entry name" value="GPCR1_Superfamily_Member"/>
</dbReference>
<reference evidence="15" key="1">
    <citation type="submission" date="2025-08" db="UniProtKB">
        <authorList>
            <consortium name="Ensembl"/>
        </authorList>
    </citation>
    <scope>IDENTIFICATION</scope>
</reference>
<dbReference type="PANTHER" id="PTHR26451">
    <property type="entry name" value="G_PROTEIN_RECEP_F1_2 DOMAIN-CONTAINING PROTEIN"/>
    <property type="match status" value="1"/>
</dbReference>
<evidence type="ECO:0000256" key="10">
    <source>
        <dbReference type="ARBA" id="ARBA00023170"/>
    </source>
</evidence>
<keyword evidence="2" id="KW-1003">Cell membrane</keyword>
<keyword evidence="8 13" id="KW-0472">Membrane</keyword>
<evidence type="ECO:0000256" key="2">
    <source>
        <dbReference type="ARBA" id="ARBA00022475"/>
    </source>
</evidence>
<dbReference type="Pfam" id="PF13853">
    <property type="entry name" value="7tm_4"/>
    <property type="match status" value="1"/>
</dbReference>
<dbReference type="GO" id="GO:0004984">
    <property type="term" value="F:olfactory receptor activity"/>
    <property type="evidence" value="ECO:0007669"/>
    <property type="project" value="InterPro"/>
</dbReference>
<dbReference type="GO" id="GO:0005886">
    <property type="term" value="C:plasma membrane"/>
    <property type="evidence" value="ECO:0007669"/>
    <property type="project" value="UniProtKB-SubCell"/>
</dbReference>
<dbReference type="PANTHER" id="PTHR26451:SF848">
    <property type="entry name" value="ODORANT RECEPTOR-RELATED"/>
    <property type="match status" value="1"/>
</dbReference>
<keyword evidence="5" id="KW-0552">Olfaction</keyword>
<evidence type="ECO:0000256" key="5">
    <source>
        <dbReference type="ARBA" id="ARBA00022725"/>
    </source>
</evidence>